<dbReference type="Proteomes" id="UP000478740">
    <property type="component" value="Unassembled WGS sequence"/>
</dbReference>
<proteinExistence type="predicted"/>
<dbReference type="Pfam" id="PF04230">
    <property type="entry name" value="PS_pyruv_trans"/>
    <property type="match status" value="1"/>
</dbReference>
<sequence length="1514" mass="168614">MPISAVVTSMKDEAPYIIEWVAYHRALGFDRIVVLANDCSDGTHEMLVRLQELNAITYYENKVELGAKPHSSALKIANIAPEVKTADFVMVLDADEFLVVKKPPHKLHVLLTMMDKKSAGMMVIPWRLFGSSQNMNFKDVPVIERFTQSMDTSELPKVGVKTLFRNSDDVRLAIHFPKFVKKADRSTEPEDAKWVDAGGKSIDQARLTWNGGRQKIHRDHAEVAHFMIKSLDEYLLKIFRGDGLMNSNRHGIDYWRNGDINEVSDLVVADNVSGFSKERDRLFADPVLSELHRKAVAGRLERLGKILANPDVQKLRSILQKSTNGDLQPEDIATSRELVTQMSPALKKESLIDGDVPHSTLLSITDANLADASSFSFRVFKRARNHGATFWPEKKFGSKPITHIVESLKRAQSREDDFGLTVRWFHDYNRAERKQDWPIDEEITVILTRDDDSIVSGYSAHVAASKAKHFDKPQKGGKTAIREALKGKEATSEIEALISAKKIPDPRLRLQEFLNQNPSALVLNLDRPTEANRVLAKLELRQPTGKSAAKLLRDMLGKALDPAEQPVAVGSVKKKPKKEKSGQTERPDIASVVADVPPDLRAPGDPTQVGILTLPMNRNYGGNLQAYALMRKLRELGYRPVLLNRRHGAKEGTSEDDKNDASIFSETIGLGQNVPNRLFVEKYLTPISRQFDSSHALAEIVDRFDFGSVIVGSDQVWRPKYARSILSDFFLGFLNNSQIDTKKISYAASFGTEDDEYKPSEKALASKLLKDFDAVSVREDSAVDLCRDMFDVAAQHVLDPTLLLKSQDYAELFNENQSSRKNDYMLTYVLDATPDKVDVIARISKKTGLKPRTTSGQAFSAGDPLRGKDGDKTVEAWLASFHNAEFVVTDSFHGVAFSIIFNRPFIAYGNPTRGLGRFKSLLRAVGLENRLIVDSEGADIDALMQPIDWVSVNDRLDQLRKKSMQFLKNALPKIDKYTPPSGGGSDNKSPKTDLPQPVSAAAVDTFAQSGSEQHPLNVHCTGCGGCISEASGALEMAWSPEGFLEPRAKTDASLQNIIKICPFNPAPDNAVKDEDRIALGCLPDADKYDARLGRFLQTYVGYSPSYRPSSSSGGMATYVFKTLLEKGKVDHLFVVGRTPQGGYAYRMFGRGDDILTTSKTRYYPVTLENLYSEIESVNGRVAVSGVACFVKSIRLKQHYHPELKQKIPFVAGIICGGLKSRYYTDFLAQSAGAKGGYRDAEYRIKSPDSLSSDYSFGVTDDAGRDHRIRMQKLGDMWGTGLFKSRACDFCTDVMTELADISLGDAWLPEYKKDGMGNSVVVTRSRLADDIIREGIETGELRLDPVSPDIAARTQSGGFNHKQNAVKFRMLTEEVSGQRRIPHVRSRILADSSIAEMIVQVLRNRTRRKSLEIWRDTRDHRAFMRQMRCSLRSLSGATAARKQSASVDADAFKLLNNPSNIPGHDTEIQATRAALTLFNRLVKNGTISVELLSALWPNIPRQIMVLTRAMIRPRS</sequence>
<dbReference type="EMBL" id="WMII01000005">
    <property type="protein sequence ID" value="MTH64108.1"/>
    <property type="molecule type" value="Genomic_DNA"/>
</dbReference>
<gene>
    <name evidence="5" type="ORF">GL284_07490</name>
</gene>
<evidence type="ECO:0000259" key="4">
    <source>
        <dbReference type="Pfam" id="PF04432"/>
    </source>
</evidence>
<dbReference type="Pfam" id="PF04422">
    <property type="entry name" value="FrhB_FdhB_N"/>
    <property type="match status" value="1"/>
</dbReference>
<dbReference type="GO" id="GO:0052592">
    <property type="term" value="F:oxidoreductase activity, acting on CH or CH2 groups, with an iron-sulfur protein as acceptor"/>
    <property type="evidence" value="ECO:0007669"/>
    <property type="project" value="TreeGrafter"/>
</dbReference>
<keyword evidence="6" id="KW-1185">Reference proteome</keyword>
<evidence type="ECO:0000259" key="3">
    <source>
        <dbReference type="Pfam" id="PF04422"/>
    </source>
</evidence>
<dbReference type="PANTHER" id="PTHR31332">
    <property type="entry name" value="7-HYDROXYMETHYL CHLOROPHYLL A REDUCTASE, CHLOROPLASTIC"/>
    <property type="match status" value="1"/>
</dbReference>
<dbReference type="CDD" id="cd00761">
    <property type="entry name" value="Glyco_tranf_GTA_type"/>
    <property type="match status" value="1"/>
</dbReference>
<feature type="region of interest" description="Disordered" evidence="1">
    <location>
        <begin position="973"/>
        <end position="996"/>
    </location>
</feature>
<reference evidence="5 6" key="1">
    <citation type="submission" date="2019-11" db="EMBL/GenBank/DDBJ databases">
        <authorList>
            <person name="Dong K."/>
        </authorList>
    </citation>
    <scope>NUCLEOTIDE SEQUENCE [LARGE SCALE GENOMIC DNA]</scope>
    <source>
        <strain evidence="5 6">DK608</strain>
    </source>
</reference>
<comment type="caution">
    <text evidence="5">The sequence shown here is derived from an EMBL/GenBank/DDBJ whole genome shotgun (WGS) entry which is preliminary data.</text>
</comment>
<feature type="domain" description="Coenzyme F420 hydrogenase/dehydrogenase beta subunit C-terminal" evidence="4">
    <location>
        <begin position="1180"/>
        <end position="1346"/>
    </location>
</feature>
<feature type="compositionally biased region" description="Basic and acidic residues" evidence="1">
    <location>
        <begin position="579"/>
        <end position="588"/>
    </location>
</feature>
<dbReference type="SUPFAM" id="SSF53448">
    <property type="entry name" value="Nucleotide-diphospho-sugar transferases"/>
    <property type="match status" value="1"/>
</dbReference>
<protein>
    <recommendedName>
        <fullName evidence="7">Glycosyltransferase</fullName>
    </recommendedName>
</protein>
<dbReference type="InterPro" id="IPR029044">
    <property type="entry name" value="Nucleotide-diphossugar_trans"/>
</dbReference>
<feature type="domain" description="Polysaccharide pyruvyl transferase" evidence="2">
    <location>
        <begin position="619"/>
        <end position="910"/>
    </location>
</feature>
<dbReference type="PANTHER" id="PTHR31332:SF0">
    <property type="entry name" value="7-HYDROXYMETHYL CHLOROPHYLL A REDUCTASE, CHLOROPLASTIC"/>
    <property type="match status" value="1"/>
</dbReference>
<accession>A0A6L6IWW8</accession>
<evidence type="ECO:0000259" key="2">
    <source>
        <dbReference type="Pfam" id="PF04230"/>
    </source>
</evidence>
<evidence type="ECO:0008006" key="7">
    <source>
        <dbReference type="Google" id="ProtNLM"/>
    </source>
</evidence>
<dbReference type="InterPro" id="IPR007345">
    <property type="entry name" value="Polysacch_pyruvyl_Trfase"/>
</dbReference>
<organism evidence="5 6">
    <name type="scientific">Paracoccus shanxieyensis</name>
    <dbReference type="NCBI Taxonomy" id="2675752"/>
    <lineage>
        <taxon>Bacteria</taxon>
        <taxon>Pseudomonadati</taxon>
        <taxon>Pseudomonadota</taxon>
        <taxon>Alphaproteobacteria</taxon>
        <taxon>Rhodobacterales</taxon>
        <taxon>Paracoccaceae</taxon>
        <taxon>Paracoccus</taxon>
    </lineage>
</organism>
<feature type="region of interest" description="Disordered" evidence="1">
    <location>
        <begin position="567"/>
        <end position="589"/>
    </location>
</feature>
<dbReference type="Pfam" id="PF04432">
    <property type="entry name" value="FrhB_FdhB_C"/>
    <property type="match status" value="1"/>
</dbReference>
<dbReference type="InterPro" id="IPR007525">
    <property type="entry name" value="FrhB_FdhB_C"/>
</dbReference>
<dbReference type="Pfam" id="PF13704">
    <property type="entry name" value="Glyco_tranf_2_4"/>
    <property type="match status" value="1"/>
</dbReference>
<evidence type="ECO:0000256" key="1">
    <source>
        <dbReference type="SAM" id="MobiDB-lite"/>
    </source>
</evidence>
<dbReference type="RefSeq" id="WP_155043969.1">
    <property type="nucleotide sequence ID" value="NZ_WMIH01000004.1"/>
</dbReference>
<dbReference type="InterPro" id="IPR007516">
    <property type="entry name" value="Co_F420_Hydgase/DH_bsu_N"/>
</dbReference>
<evidence type="ECO:0000313" key="6">
    <source>
        <dbReference type="Proteomes" id="UP000478740"/>
    </source>
</evidence>
<feature type="domain" description="Coenzyme F420 hydrogenase/dehydrogenase beta subunit N-terminal" evidence="3">
    <location>
        <begin position="1102"/>
        <end position="1168"/>
    </location>
</feature>
<evidence type="ECO:0000313" key="5">
    <source>
        <dbReference type="EMBL" id="MTH64108.1"/>
    </source>
</evidence>
<dbReference type="InterPro" id="IPR045220">
    <property type="entry name" value="FRHB/FDHB/HCAR-like"/>
</dbReference>
<name>A0A6L6IWW8_9RHOB</name>